<reference evidence="2" key="1">
    <citation type="submission" date="2017-07" db="EMBL/GenBank/DDBJ databases">
        <authorList>
            <person name="Mikheyev A."/>
            <person name="Grau M."/>
        </authorList>
    </citation>
    <scope>NUCLEOTIDE SEQUENCE</scope>
    <source>
        <tissue evidence="2">Venom_gland</tissue>
    </source>
</reference>
<dbReference type="EMBL" id="IACM01032199">
    <property type="protein sequence ID" value="LAB23002.1"/>
    <property type="molecule type" value="Transcribed_RNA"/>
</dbReference>
<dbReference type="InterPro" id="IPR000477">
    <property type="entry name" value="RT_dom"/>
</dbReference>
<protein>
    <recommendedName>
        <fullName evidence="1">Reverse transcriptase domain-containing protein</fullName>
    </recommendedName>
</protein>
<dbReference type="PANTHER" id="PTHR33332">
    <property type="entry name" value="REVERSE TRANSCRIPTASE DOMAIN-CONTAINING PROTEIN"/>
    <property type="match status" value="1"/>
</dbReference>
<accession>A0A2D4LQ82</accession>
<proteinExistence type="predicted"/>
<evidence type="ECO:0000259" key="1">
    <source>
        <dbReference type="PROSITE" id="PS50878"/>
    </source>
</evidence>
<dbReference type="EMBL" id="IACM01032197">
    <property type="protein sequence ID" value="LAB22996.1"/>
    <property type="molecule type" value="Transcribed_RNA"/>
</dbReference>
<organism evidence="2">
    <name type="scientific">Micrurus spixii</name>
    <name type="common">Amazon coral snake</name>
    <dbReference type="NCBI Taxonomy" id="129469"/>
    <lineage>
        <taxon>Eukaryota</taxon>
        <taxon>Metazoa</taxon>
        <taxon>Chordata</taxon>
        <taxon>Craniata</taxon>
        <taxon>Vertebrata</taxon>
        <taxon>Euteleostomi</taxon>
        <taxon>Lepidosauria</taxon>
        <taxon>Squamata</taxon>
        <taxon>Bifurcata</taxon>
        <taxon>Unidentata</taxon>
        <taxon>Episquamata</taxon>
        <taxon>Toxicofera</taxon>
        <taxon>Serpentes</taxon>
        <taxon>Colubroidea</taxon>
        <taxon>Elapidae</taxon>
        <taxon>Elapinae</taxon>
        <taxon>Micrurus</taxon>
    </lineage>
</organism>
<feature type="domain" description="Reverse transcriptase" evidence="1">
    <location>
        <begin position="19"/>
        <end position="137"/>
    </location>
</feature>
<evidence type="ECO:0000313" key="2">
    <source>
        <dbReference type="EMBL" id="LAB22996.1"/>
    </source>
</evidence>
<dbReference type="PROSITE" id="PS50878">
    <property type="entry name" value="RT_POL"/>
    <property type="match status" value="1"/>
</dbReference>
<name>A0A2D4LQ82_9SAUR</name>
<dbReference type="Pfam" id="PF00078">
    <property type="entry name" value="RVT_1"/>
    <property type="match status" value="1"/>
</dbReference>
<reference evidence="2" key="2">
    <citation type="submission" date="2017-11" db="EMBL/GenBank/DDBJ databases">
        <title>Coralsnake Venomics: Analyses of Venom Gland Transcriptomes and Proteomes of Six Brazilian Taxa.</title>
        <authorList>
            <person name="Aird S.D."/>
            <person name="Jorge da Silva N."/>
            <person name="Qiu L."/>
            <person name="Villar-Briones A."/>
            <person name="Aparecida-Saddi V."/>
            <person name="Campos-Telles M.P."/>
            <person name="Grau M."/>
            <person name="Mikheyev A.S."/>
        </authorList>
    </citation>
    <scope>NUCLEOTIDE SEQUENCE</scope>
    <source>
        <tissue evidence="2">Venom_gland</tissue>
    </source>
</reference>
<sequence>MVSASREVTRGWLQALINTSLREGSFPQPLKEAVVRPLLKKPSVDPADLNNFHPVSNLPFVGKVVERVVALQLRRSLDEADYLDPFQSGFRPRYSTEMALVALTDDLWWARDRGYSSVLVLLDLSEAFDTIDHGILL</sequence>
<dbReference type="AlphaFoldDB" id="A0A2D4LQ82"/>